<reference evidence="1 2" key="1">
    <citation type="submission" date="2014-10" db="EMBL/GenBank/DDBJ databases">
        <title>Genome sequencing of Vibrio sinaloensis T08.</title>
        <authorList>
            <person name="Chan K.-G."/>
            <person name="Mohamad N.I."/>
        </authorList>
    </citation>
    <scope>NUCLEOTIDE SEQUENCE [LARGE SCALE GENOMIC DNA]</scope>
    <source>
        <strain evidence="1 2">T08</strain>
    </source>
</reference>
<evidence type="ECO:0000313" key="1">
    <source>
        <dbReference type="EMBL" id="KGY08156.1"/>
    </source>
</evidence>
<organism evidence="1 2">
    <name type="scientific">Photobacterium sp. (strain ATCC 43367)</name>
    <dbReference type="NCBI Taxonomy" id="379097"/>
    <lineage>
        <taxon>Bacteria</taxon>
        <taxon>Pseudomonadati</taxon>
        <taxon>Pseudomonadota</taxon>
        <taxon>Gammaproteobacteria</taxon>
        <taxon>Vibrionales</taxon>
        <taxon>Vibrionaceae</taxon>
        <taxon>Vibrio</taxon>
        <taxon>Vibrio oreintalis group</taxon>
    </lineage>
</organism>
<protein>
    <submittedName>
        <fullName evidence="1">Uncharacterized protein</fullName>
    </submittedName>
</protein>
<dbReference type="EMBL" id="JRWP01000027">
    <property type="protein sequence ID" value="KGY08156.1"/>
    <property type="molecule type" value="Genomic_DNA"/>
</dbReference>
<evidence type="ECO:0000313" key="2">
    <source>
        <dbReference type="Proteomes" id="UP000030451"/>
    </source>
</evidence>
<comment type="caution">
    <text evidence="1">The sequence shown here is derived from an EMBL/GenBank/DDBJ whole genome shotgun (WGS) entry which is preliminary data.</text>
</comment>
<accession>A0A0A5HXA9</accession>
<dbReference type="AlphaFoldDB" id="A0A0A5HXA9"/>
<dbReference type="Proteomes" id="UP000030451">
    <property type="component" value="Unassembled WGS sequence"/>
</dbReference>
<gene>
    <name evidence="1" type="ORF">NM06_13355</name>
</gene>
<sequence length="69" mass="7716">MFGAAPDKSSDIDTYEAVVHLNTNVMSLEAAYLVGNSIDRRDNWQLFIRMRIGLIAVIVSNKNVFITSL</sequence>
<name>A0A0A5HXA9_PHOS4</name>
<proteinExistence type="predicted"/>